<dbReference type="EMBL" id="GG749829">
    <property type="protein sequence ID" value="KMW69347.1"/>
    <property type="molecule type" value="Genomic_DNA"/>
</dbReference>
<dbReference type="AlphaFoldDB" id="A0A0J9ETH7"/>
<organism evidence="1">
    <name type="scientific">Ajellomyces dermatitidis (strain ATCC 18188 / CBS 674.68)</name>
    <name type="common">Blastomyces dermatitidis</name>
    <dbReference type="NCBI Taxonomy" id="653446"/>
    <lineage>
        <taxon>Eukaryota</taxon>
        <taxon>Fungi</taxon>
        <taxon>Dikarya</taxon>
        <taxon>Ascomycota</taxon>
        <taxon>Pezizomycotina</taxon>
        <taxon>Eurotiomycetes</taxon>
        <taxon>Eurotiomycetidae</taxon>
        <taxon>Onygenales</taxon>
        <taxon>Ajellomycetaceae</taxon>
        <taxon>Blastomyces</taxon>
    </lineage>
</organism>
<dbReference type="Proteomes" id="UP000007802">
    <property type="component" value="Unassembled WGS sequence"/>
</dbReference>
<gene>
    <name evidence="1" type="ORF">BDDG_13502</name>
</gene>
<reference evidence="1" key="1">
    <citation type="submission" date="2010-03" db="EMBL/GenBank/DDBJ databases">
        <title>Annotation of Blastomyces dermatitidis strain ATCC 18188.</title>
        <authorList>
            <consortium name="The Broad Institute Genome Sequencing Platform"/>
            <consortium name="Broad Institute Genome Sequencing Center for Infectious Disease."/>
            <person name="Cuomo C."/>
            <person name="Klein B."/>
            <person name="Sullivan T."/>
            <person name="Heitman J."/>
            <person name="Young S."/>
            <person name="Zeng Q."/>
            <person name="Gargeya S."/>
            <person name="Alvarado L."/>
            <person name="Berlin A.M."/>
            <person name="Chapman S.B."/>
            <person name="Chen Z."/>
            <person name="Freedman E."/>
            <person name="Gellesch M."/>
            <person name="Goldberg J."/>
            <person name="Griggs A."/>
            <person name="Gujja S."/>
            <person name="Heilman E."/>
            <person name="Heiman D."/>
            <person name="Howarth C."/>
            <person name="Mehta T."/>
            <person name="Neiman D."/>
            <person name="Pearson M."/>
            <person name="Roberts A."/>
            <person name="Saif S."/>
            <person name="Shea T."/>
            <person name="Shenoy N."/>
            <person name="Sisk P."/>
            <person name="Stolte C."/>
            <person name="Sykes S."/>
            <person name="White J."/>
            <person name="Yandava C."/>
            <person name="Haas B."/>
            <person name="Nusbaum C."/>
            <person name="Birren B."/>
        </authorList>
    </citation>
    <scope>NUCLEOTIDE SEQUENCE</scope>
    <source>
        <strain evidence="1">ATCC 18188</strain>
    </source>
</reference>
<proteinExistence type="predicted"/>
<name>A0A0J9ETH7_AJEDA</name>
<evidence type="ECO:0000313" key="1">
    <source>
        <dbReference type="EMBL" id="KMW69347.1"/>
    </source>
</evidence>
<accession>A0A0J9ETH7</accession>
<protein>
    <submittedName>
        <fullName evidence="1">Uncharacterized protein</fullName>
    </submittedName>
</protein>
<sequence>MQIEQHAVFKHSPFYLLYGLHPRIPEDASEKVGEEAVADAAGTTGADAAGTAVADAAGTTVADAAGTAVADTAVADAEPRLKEISHTRAKANELLLN</sequence>